<dbReference type="InterPro" id="IPR036322">
    <property type="entry name" value="WD40_repeat_dom_sf"/>
</dbReference>
<dbReference type="STRING" id="1257118.L8GWV9"/>
<feature type="domain" description="EIPR1-like beta-propeller" evidence="5">
    <location>
        <begin position="11"/>
        <end position="288"/>
    </location>
</feature>
<dbReference type="Proteomes" id="UP000011083">
    <property type="component" value="Unassembled WGS sequence"/>
</dbReference>
<feature type="repeat" description="WD" evidence="4">
    <location>
        <begin position="118"/>
        <end position="163"/>
    </location>
</feature>
<evidence type="ECO:0000256" key="4">
    <source>
        <dbReference type="PROSITE-ProRule" id="PRU00221"/>
    </source>
</evidence>
<dbReference type="PANTHER" id="PTHR14205:SF15">
    <property type="entry name" value="EARP AND GARP COMPLEX-INTERACTING PROTEIN 1"/>
    <property type="match status" value="1"/>
</dbReference>
<dbReference type="AlphaFoldDB" id="L8GWV9"/>
<organism evidence="6 7">
    <name type="scientific">Acanthamoeba castellanii (strain ATCC 30010 / Neff)</name>
    <dbReference type="NCBI Taxonomy" id="1257118"/>
    <lineage>
        <taxon>Eukaryota</taxon>
        <taxon>Amoebozoa</taxon>
        <taxon>Discosea</taxon>
        <taxon>Longamoebia</taxon>
        <taxon>Centramoebida</taxon>
        <taxon>Acanthamoebidae</taxon>
        <taxon>Acanthamoeba</taxon>
    </lineage>
</organism>
<comment type="similarity">
    <text evidence="1">Belongs to the WD repeat EIPR1 family.</text>
</comment>
<dbReference type="GeneID" id="14917357"/>
<protein>
    <submittedName>
        <fullName evidence="6">Protein tssc1, putative</fullName>
    </submittedName>
</protein>
<proteinExistence type="inferred from homology"/>
<keyword evidence="2 4" id="KW-0853">WD repeat</keyword>
<accession>L8GWV9</accession>
<evidence type="ECO:0000256" key="2">
    <source>
        <dbReference type="ARBA" id="ARBA00022574"/>
    </source>
</evidence>
<dbReference type="SMART" id="SM00320">
    <property type="entry name" value="WD40"/>
    <property type="match status" value="6"/>
</dbReference>
<sequence length="370" mass="41875">MSSFDPTTDEALVYGLPLKARCLVAQAGETEKNCFLVGSLSLREENELHLIEVKEDTGRDHLDVACTGHFSHPKVEIWHIAPSPSDPLLLYTCYNTGQNEFRASLWRIDDQTLVETSQLAHSETIKCVLWHPVEDEEESRMVLSLDDNTIKLWDIEAGGSSAKETGTITLGELQRLTTGCWNPNNTNEVVAANDTRVQGWDLRSLKETFSIPKAHSHFVRDLDYNPNKLYLIATGGDDCYVKFWDTRKSQEPLKVVKGHSHWVWNVEYNKFRDQLVLSSSTDSSVNLWKIATLSSSSEPLGIDDYRDPADTAGREDYLIKSYDVHEESVYSVAWGCYEASPYVFASLSYDGRVVINQVPEEEIARIQDEM</sequence>
<dbReference type="Pfam" id="PF23609">
    <property type="entry name" value="Beta-prop_EIPR1"/>
    <property type="match status" value="1"/>
</dbReference>
<dbReference type="PROSITE" id="PS00678">
    <property type="entry name" value="WD_REPEATS_1"/>
    <property type="match status" value="2"/>
</dbReference>
<evidence type="ECO:0000256" key="1">
    <source>
        <dbReference type="ARBA" id="ARBA00005672"/>
    </source>
</evidence>
<name>L8GWV9_ACACF</name>
<dbReference type="PROSITE" id="PS50082">
    <property type="entry name" value="WD_REPEATS_2"/>
    <property type="match status" value="3"/>
</dbReference>
<evidence type="ECO:0000256" key="3">
    <source>
        <dbReference type="ARBA" id="ARBA00022737"/>
    </source>
</evidence>
<evidence type="ECO:0000313" key="6">
    <source>
        <dbReference type="EMBL" id="ELR16571.1"/>
    </source>
</evidence>
<evidence type="ECO:0000313" key="7">
    <source>
        <dbReference type="Proteomes" id="UP000011083"/>
    </source>
</evidence>
<feature type="repeat" description="WD" evidence="4">
    <location>
        <begin position="256"/>
        <end position="298"/>
    </location>
</feature>
<dbReference type="KEGG" id="acan:ACA1_087530"/>
<dbReference type="InterPro" id="IPR001680">
    <property type="entry name" value="WD40_rpt"/>
</dbReference>
<dbReference type="PANTHER" id="PTHR14205">
    <property type="entry name" value="WD-REPEAT PROTEIN"/>
    <property type="match status" value="1"/>
</dbReference>
<keyword evidence="7" id="KW-1185">Reference proteome</keyword>
<dbReference type="GO" id="GO:0016567">
    <property type="term" value="P:protein ubiquitination"/>
    <property type="evidence" value="ECO:0007669"/>
    <property type="project" value="TreeGrafter"/>
</dbReference>
<dbReference type="InterPro" id="IPR015943">
    <property type="entry name" value="WD40/YVTN_repeat-like_dom_sf"/>
</dbReference>
<dbReference type="Gene3D" id="2.130.10.10">
    <property type="entry name" value="YVTN repeat-like/Quinoprotein amine dehydrogenase"/>
    <property type="match status" value="1"/>
</dbReference>
<dbReference type="OMA" id="HQFLALH"/>
<reference evidence="6 7" key="1">
    <citation type="journal article" date="2013" name="Genome Biol.">
        <title>Genome of Acanthamoeba castellanii highlights extensive lateral gene transfer and early evolution of tyrosine kinase signaling.</title>
        <authorList>
            <person name="Clarke M."/>
            <person name="Lohan A.J."/>
            <person name="Liu B."/>
            <person name="Lagkouvardos I."/>
            <person name="Roy S."/>
            <person name="Zafar N."/>
            <person name="Bertelli C."/>
            <person name="Schilde C."/>
            <person name="Kianianmomeni A."/>
            <person name="Burglin T.R."/>
            <person name="Frech C."/>
            <person name="Turcotte B."/>
            <person name="Kopec K.O."/>
            <person name="Synnott J.M."/>
            <person name="Choo C."/>
            <person name="Paponov I."/>
            <person name="Finkler A."/>
            <person name="Soon Heng Tan C."/>
            <person name="Hutchins A.P."/>
            <person name="Weinmeier T."/>
            <person name="Rattei T."/>
            <person name="Chu J.S."/>
            <person name="Gimenez G."/>
            <person name="Irimia M."/>
            <person name="Rigden D.J."/>
            <person name="Fitzpatrick D.A."/>
            <person name="Lorenzo-Morales J."/>
            <person name="Bateman A."/>
            <person name="Chiu C.H."/>
            <person name="Tang P."/>
            <person name="Hegemann P."/>
            <person name="Fromm H."/>
            <person name="Raoult D."/>
            <person name="Greub G."/>
            <person name="Miranda-Saavedra D."/>
            <person name="Chen N."/>
            <person name="Nash P."/>
            <person name="Ginger M.L."/>
            <person name="Horn M."/>
            <person name="Schaap P."/>
            <person name="Caler L."/>
            <person name="Loftus B."/>
        </authorList>
    </citation>
    <scope>NUCLEOTIDE SEQUENCE [LARGE SCALE GENOMIC DNA]</scope>
    <source>
        <strain evidence="6 7">Neff</strain>
    </source>
</reference>
<dbReference type="InterPro" id="IPR040323">
    <property type="entry name" value="EIPR1"/>
</dbReference>
<dbReference type="VEuPathDB" id="AmoebaDB:ACA1_087530"/>
<dbReference type="EMBL" id="KB007985">
    <property type="protein sequence ID" value="ELR16571.1"/>
    <property type="molecule type" value="Genomic_DNA"/>
</dbReference>
<gene>
    <name evidence="6" type="ORF">ACA1_087530</name>
</gene>
<dbReference type="OrthoDB" id="196957at2759"/>
<keyword evidence="3" id="KW-0677">Repeat</keyword>
<dbReference type="PROSITE" id="PS50294">
    <property type="entry name" value="WD_REPEATS_REGION"/>
    <property type="match status" value="2"/>
</dbReference>
<evidence type="ECO:0000259" key="5">
    <source>
        <dbReference type="Pfam" id="PF23609"/>
    </source>
</evidence>
<feature type="repeat" description="WD" evidence="4">
    <location>
        <begin position="212"/>
        <end position="254"/>
    </location>
</feature>
<dbReference type="InterPro" id="IPR059104">
    <property type="entry name" value="Beta-prop_EIPR1-like"/>
</dbReference>
<dbReference type="SUPFAM" id="SSF50978">
    <property type="entry name" value="WD40 repeat-like"/>
    <property type="match status" value="1"/>
</dbReference>
<dbReference type="InterPro" id="IPR019775">
    <property type="entry name" value="WD40_repeat_CS"/>
</dbReference>
<dbReference type="RefSeq" id="XP_004338584.1">
    <property type="nucleotide sequence ID" value="XM_004338536.1"/>
</dbReference>